<accession>A0A7T0C0W6</accession>
<dbReference type="AlphaFoldDB" id="A0A7T0C0W6"/>
<proteinExistence type="predicted"/>
<sequence>MYLKNSGTDHRVASLEPAVSERGFTIMEILIAIVMLALGFILYASTSGSIVSRNAKSSHETTATTLAQDKLEAIKSIALSTSLGGADGLDSPVYSAGWSATTGGELIDAEGATGGSDALYTRTWTITTDGTLYYFYTVEATVAWENGSVTLTSQISQ</sequence>
<reference evidence="3" key="1">
    <citation type="submission" date="2020-02" db="EMBL/GenBank/DDBJ databases">
        <title>Genomic and physiological characterization of two novel Nitrospinaceae genera.</title>
        <authorList>
            <person name="Mueller A.J."/>
            <person name="Jung M.-Y."/>
            <person name="Strachan C.R."/>
            <person name="Herbold C.W."/>
            <person name="Kirkegaard R.H."/>
            <person name="Daims H."/>
        </authorList>
    </citation>
    <scope>NUCLEOTIDE SEQUENCE [LARGE SCALE GENOMIC DNA]</scope>
</reference>
<evidence type="ECO:0000313" key="3">
    <source>
        <dbReference type="Proteomes" id="UP000594464"/>
    </source>
</evidence>
<feature type="transmembrane region" description="Helical" evidence="1">
    <location>
        <begin position="24"/>
        <end position="44"/>
    </location>
</feature>
<dbReference type="Proteomes" id="UP000594464">
    <property type="component" value="Chromosome"/>
</dbReference>
<name>A0A7T0C0W6_9BACT</name>
<dbReference type="KEGG" id="nva:G3M78_03490"/>
<dbReference type="NCBIfam" id="TIGR02532">
    <property type="entry name" value="IV_pilin_GFxxxE"/>
    <property type="match status" value="1"/>
</dbReference>
<keyword evidence="1" id="KW-1133">Transmembrane helix</keyword>
<evidence type="ECO:0000256" key="1">
    <source>
        <dbReference type="SAM" id="Phobius"/>
    </source>
</evidence>
<keyword evidence="1" id="KW-0812">Transmembrane</keyword>
<evidence type="ECO:0000313" key="2">
    <source>
        <dbReference type="EMBL" id="QPJ64509.1"/>
    </source>
</evidence>
<dbReference type="InterPro" id="IPR012902">
    <property type="entry name" value="N_methyl_site"/>
</dbReference>
<protein>
    <submittedName>
        <fullName evidence="2">Prepilin-type N-terminal cleavage/methylation domain-containing protein</fullName>
    </submittedName>
</protein>
<dbReference type="EMBL" id="CP048620">
    <property type="protein sequence ID" value="QPJ64509.1"/>
    <property type="molecule type" value="Genomic_DNA"/>
</dbReference>
<keyword evidence="1" id="KW-0472">Membrane</keyword>
<organism evidence="2 3">
    <name type="scientific">Candidatus Nitrohelix vancouverensis</name>
    <dbReference type="NCBI Taxonomy" id="2705534"/>
    <lineage>
        <taxon>Bacteria</taxon>
        <taxon>Pseudomonadati</taxon>
        <taxon>Nitrospinota/Tectimicrobiota group</taxon>
        <taxon>Nitrospinota</taxon>
        <taxon>Nitrospinia</taxon>
        <taxon>Nitrospinales</taxon>
        <taxon>Nitrospinaceae</taxon>
        <taxon>Candidatus Nitrohelix</taxon>
    </lineage>
</organism>
<gene>
    <name evidence="2" type="ORF">G3M78_03490</name>
</gene>